<organism evidence="2 3">
    <name type="scientific">Mycolicibacterium madagascariense</name>
    <dbReference type="NCBI Taxonomy" id="212765"/>
    <lineage>
        <taxon>Bacteria</taxon>
        <taxon>Bacillati</taxon>
        <taxon>Actinomycetota</taxon>
        <taxon>Actinomycetes</taxon>
        <taxon>Mycobacteriales</taxon>
        <taxon>Mycobacteriaceae</taxon>
        <taxon>Mycolicibacterium</taxon>
    </lineage>
</organism>
<dbReference type="EMBL" id="AP022610">
    <property type="protein sequence ID" value="BBZ30367.1"/>
    <property type="molecule type" value="Genomic_DNA"/>
</dbReference>
<name>A0A7I7XMC2_9MYCO</name>
<dbReference type="Proteomes" id="UP000466517">
    <property type="component" value="Chromosome"/>
</dbReference>
<accession>A0A7I7XMC2</accession>
<evidence type="ECO:0000313" key="3">
    <source>
        <dbReference type="Proteomes" id="UP000466517"/>
    </source>
</evidence>
<proteinExistence type="predicted"/>
<gene>
    <name evidence="2" type="ORF">MMAD_46620</name>
</gene>
<reference evidence="2 3" key="1">
    <citation type="journal article" date="2019" name="Emerg. Microbes Infect.">
        <title>Comprehensive subspecies identification of 175 nontuberculous mycobacteria species based on 7547 genomic profiles.</title>
        <authorList>
            <person name="Matsumoto Y."/>
            <person name="Kinjo T."/>
            <person name="Motooka D."/>
            <person name="Nabeya D."/>
            <person name="Jung N."/>
            <person name="Uechi K."/>
            <person name="Horii T."/>
            <person name="Iida T."/>
            <person name="Fujita J."/>
            <person name="Nakamura S."/>
        </authorList>
    </citation>
    <scope>NUCLEOTIDE SEQUENCE [LARGE SCALE GENOMIC DNA]</scope>
    <source>
        <strain evidence="2 3">JCM 13574</strain>
    </source>
</reference>
<sequence length="66" mass="7029">MVGDGLTHSGDPRLARHMGNTVLKQESRGVRITEDGKYSKRRIDLAVSTLMAFDLAAAAASVPSSD</sequence>
<dbReference type="KEGG" id="mmag:MMAD_46620"/>
<keyword evidence="3" id="KW-1185">Reference proteome</keyword>
<feature type="region of interest" description="Disordered" evidence="1">
    <location>
        <begin position="1"/>
        <end position="28"/>
    </location>
</feature>
<evidence type="ECO:0000313" key="2">
    <source>
        <dbReference type="EMBL" id="BBZ30367.1"/>
    </source>
</evidence>
<dbReference type="AlphaFoldDB" id="A0A7I7XMC2"/>
<protein>
    <submittedName>
        <fullName evidence="2">Uncharacterized protein</fullName>
    </submittedName>
</protein>
<evidence type="ECO:0000256" key="1">
    <source>
        <dbReference type="SAM" id="MobiDB-lite"/>
    </source>
</evidence>